<feature type="compositionally biased region" description="Gly residues" evidence="1">
    <location>
        <begin position="9"/>
        <end position="44"/>
    </location>
</feature>
<evidence type="ECO:0000256" key="2">
    <source>
        <dbReference type="SAM" id="Phobius"/>
    </source>
</evidence>
<dbReference type="AlphaFoldDB" id="A0A841SL21"/>
<reference evidence="3 4" key="1">
    <citation type="submission" date="2020-08" db="EMBL/GenBank/DDBJ databases">
        <title>Sequencing the genomes of 1000 actinobacteria strains.</title>
        <authorList>
            <person name="Klenk H.-P."/>
        </authorList>
    </citation>
    <scope>NUCLEOTIDE SEQUENCE [LARGE SCALE GENOMIC DNA]</scope>
    <source>
        <strain evidence="3 4">DSM 15626</strain>
    </source>
</reference>
<protein>
    <submittedName>
        <fullName evidence="3">Uncharacterized protein</fullName>
    </submittedName>
</protein>
<comment type="caution">
    <text evidence="3">The sequence shown here is derived from an EMBL/GenBank/DDBJ whole genome shotgun (WGS) entry which is preliminary data.</text>
</comment>
<dbReference type="Proteomes" id="UP000553957">
    <property type="component" value="Unassembled WGS sequence"/>
</dbReference>
<feature type="region of interest" description="Disordered" evidence="1">
    <location>
        <begin position="1"/>
        <end position="159"/>
    </location>
</feature>
<evidence type="ECO:0000313" key="3">
    <source>
        <dbReference type="EMBL" id="MBB6570724.1"/>
    </source>
</evidence>
<organism evidence="3 4">
    <name type="scientific">Kribbella sandramycini</name>
    <dbReference type="NCBI Taxonomy" id="60450"/>
    <lineage>
        <taxon>Bacteria</taxon>
        <taxon>Bacillati</taxon>
        <taxon>Actinomycetota</taxon>
        <taxon>Actinomycetes</taxon>
        <taxon>Propionibacteriales</taxon>
        <taxon>Kribbellaceae</taxon>
        <taxon>Kribbella</taxon>
    </lineage>
</organism>
<keyword evidence="2" id="KW-0812">Transmembrane</keyword>
<feature type="compositionally biased region" description="Gly residues" evidence="1">
    <location>
        <begin position="121"/>
        <end position="132"/>
    </location>
</feature>
<dbReference type="RefSeq" id="WP_171677109.1">
    <property type="nucleotide sequence ID" value="NZ_BAAAGT010000011.1"/>
</dbReference>
<feature type="compositionally biased region" description="Low complexity" evidence="1">
    <location>
        <begin position="82"/>
        <end position="120"/>
    </location>
</feature>
<feature type="compositionally biased region" description="Gly residues" evidence="1">
    <location>
        <begin position="202"/>
        <end position="213"/>
    </location>
</feature>
<feature type="transmembrane region" description="Helical" evidence="2">
    <location>
        <begin position="167"/>
        <end position="187"/>
    </location>
</feature>
<evidence type="ECO:0000313" key="4">
    <source>
        <dbReference type="Proteomes" id="UP000553957"/>
    </source>
</evidence>
<keyword evidence="2" id="KW-1133">Transmembrane helix</keyword>
<proteinExistence type="predicted"/>
<feature type="compositionally biased region" description="Gly residues" evidence="1">
    <location>
        <begin position="149"/>
        <end position="159"/>
    </location>
</feature>
<feature type="compositionally biased region" description="Low complexity" evidence="1">
    <location>
        <begin position="133"/>
        <end position="148"/>
    </location>
</feature>
<accession>A0A841SL21</accession>
<dbReference type="EMBL" id="JACHKF010000001">
    <property type="protein sequence ID" value="MBB6570724.1"/>
    <property type="molecule type" value="Genomic_DNA"/>
</dbReference>
<name>A0A841SL21_9ACTN</name>
<evidence type="ECO:0000256" key="1">
    <source>
        <dbReference type="SAM" id="MobiDB-lite"/>
    </source>
</evidence>
<feature type="region of interest" description="Disordered" evidence="1">
    <location>
        <begin position="196"/>
        <end position="221"/>
    </location>
</feature>
<keyword evidence="2" id="KW-0472">Membrane</keyword>
<sequence length="481" mass="50257">MTTPPQGPWGPGQPGGQPGGQQGGQGGQGGWGQQPPSQGGGGWGQPQQPQPQQPQPQQGQPPQQGGGGWGQQPGRPQPGQPEQPAQPEQSQPAQGWGQRSPQQPQQGQPAQGGAYQQQGWGQQGGQQSGQQGGWHQQQGGQPGQQPWQQGGGSKGSGGGLGKDKMPLLIGGGVVGILLIGLLIFLVVKGLGGDDEPAAGPGSSQGTGDGGPGNAAGQAEGVTQKLQSAGYQCSDLFNNESGAHRGCFKYEGSTQSDAVFQFTKDGSIISVQITTRDEENGNNAKVTFDGALQAIGNDAFGGSEVRKIQDAVATGQKSERVGTTWGEFRLSNDSTVSLAGRKSGEEAFKVPDVAWATTEAQLKAGLTAKGYTCKIVCEKKIGDFDRQTIYGFGGSSGGLRQVEMEIRAREDQAKAAWPATVTDAFGVLKAADSAKLKEFADKHTDGKATVAYVAGWRIEVTNRDNDDRWARSIRIKRETYYP</sequence>
<gene>
    <name evidence="3" type="ORF">HNR71_006361</name>
</gene>